<dbReference type="KEGG" id="aoc:Aocu_00330"/>
<keyword evidence="1" id="KW-1133">Transmembrane helix</keyword>
<protein>
    <submittedName>
        <fullName evidence="2">Uncharacterized protein</fullName>
    </submittedName>
</protein>
<accession>A0A061AF01</accession>
<organism evidence="2 3">
    <name type="scientific">Acholeplasma oculi</name>
    <dbReference type="NCBI Taxonomy" id="35623"/>
    <lineage>
        <taxon>Bacteria</taxon>
        <taxon>Bacillati</taxon>
        <taxon>Mycoplasmatota</taxon>
        <taxon>Mollicutes</taxon>
        <taxon>Acholeplasmatales</taxon>
        <taxon>Acholeplasmataceae</taxon>
        <taxon>Acholeplasma</taxon>
    </lineage>
</organism>
<dbReference type="HOGENOM" id="CLU_1438198_0_0_14"/>
<dbReference type="PATRIC" id="fig|35623.3.peg.33"/>
<dbReference type="AlphaFoldDB" id="A0A061AF01"/>
<evidence type="ECO:0000256" key="1">
    <source>
        <dbReference type="SAM" id="Phobius"/>
    </source>
</evidence>
<feature type="transmembrane region" description="Helical" evidence="1">
    <location>
        <begin position="127"/>
        <end position="150"/>
    </location>
</feature>
<evidence type="ECO:0000313" key="2">
    <source>
        <dbReference type="EMBL" id="CDR30106.1"/>
    </source>
</evidence>
<evidence type="ECO:0000313" key="3">
    <source>
        <dbReference type="Proteomes" id="UP000032434"/>
    </source>
</evidence>
<keyword evidence="1" id="KW-0472">Membrane</keyword>
<dbReference type="InParanoid" id="A0A061AF01"/>
<proteinExistence type="predicted"/>
<keyword evidence="1" id="KW-0812">Transmembrane</keyword>
<sequence length="188" mass="21479">MKGLKHMLTKRQWTIFIFFIIELIFTLFMVAYSGDLSFLTGNLATLLFLAALYLEKNERSRTILLLSAVWIIVYGAIGAANILASMFAAGDSAFLIDLVISLSMLAAVFMFSTNYYQSNFRSKERNLGIYVLLLPSIAIGIFNLVTYFNFIFSPNILVVIMFIFEMLSALTLPLAMLIYTWMRERRIE</sequence>
<dbReference type="RefSeq" id="WP_079560735.1">
    <property type="nucleotide sequence ID" value="NZ_FUZK01000002.1"/>
</dbReference>
<dbReference type="STRING" id="35623.Aocu_00330"/>
<feature type="transmembrane region" description="Helical" evidence="1">
    <location>
        <begin position="156"/>
        <end position="182"/>
    </location>
</feature>
<name>A0A061AF01_9MOLU</name>
<feature type="transmembrane region" description="Helical" evidence="1">
    <location>
        <begin position="36"/>
        <end position="54"/>
    </location>
</feature>
<feature type="transmembrane region" description="Helical" evidence="1">
    <location>
        <begin position="94"/>
        <end position="115"/>
    </location>
</feature>
<keyword evidence="3" id="KW-1185">Reference proteome</keyword>
<feature type="transmembrane region" description="Helical" evidence="1">
    <location>
        <begin position="63"/>
        <end position="88"/>
    </location>
</feature>
<reference evidence="3" key="1">
    <citation type="submission" date="2014-05" db="EMBL/GenBank/DDBJ databases">
        <authorList>
            <person name="Kube M."/>
        </authorList>
    </citation>
    <scope>NUCLEOTIDE SEQUENCE [LARGE SCALE GENOMIC DNA]</scope>
</reference>
<dbReference type="EMBL" id="LK028559">
    <property type="protein sequence ID" value="CDR30106.1"/>
    <property type="molecule type" value="Genomic_DNA"/>
</dbReference>
<dbReference type="Proteomes" id="UP000032434">
    <property type="component" value="Chromosome 1"/>
</dbReference>
<gene>
    <name evidence="2" type="ORF">Aocu_00330</name>
</gene>
<feature type="transmembrane region" description="Helical" evidence="1">
    <location>
        <begin position="12"/>
        <end position="30"/>
    </location>
</feature>